<evidence type="ECO:0000256" key="2">
    <source>
        <dbReference type="SAM" id="SignalP"/>
    </source>
</evidence>
<feature type="chain" id="PRO_5037324874" evidence="2">
    <location>
        <begin position="22"/>
        <end position="640"/>
    </location>
</feature>
<organism evidence="3 4">
    <name type="scientific">Carboxylicivirga sediminis</name>
    <dbReference type="NCBI Taxonomy" id="2006564"/>
    <lineage>
        <taxon>Bacteria</taxon>
        <taxon>Pseudomonadati</taxon>
        <taxon>Bacteroidota</taxon>
        <taxon>Bacteroidia</taxon>
        <taxon>Marinilabiliales</taxon>
        <taxon>Marinilabiliaceae</taxon>
        <taxon>Carboxylicivirga</taxon>
    </lineage>
</organism>
<dbReference type="InterPro" id="IPR008969">
    <property type="entry name" value="CarboxyPept-like_regulatory"/>
</dbReference>
<dbReference type="InterPro" id="IPR011042">
    <property type="entry name" value="6-blade_b-propeller_TolB-like"/>
</dbReference>
<dbReference type="SUPFAM" id="SSF82171">
    <property type="entry name" value="DPP6 N-terminal domain-like"/>
    <property type="match status" value="1"/>
</dbReference>
<evidence type="ECO:0000313" key="4">
    <source>
        <dbReference type="Proteomes" id="UP000679220"/>
    </source>
</evidence>
<dbReference type="SUPFAM" id="SSF49464">
    <property type="entry name" value="Carboxypeptidase regulatory domain-like"/>
    <property type="match status" value="1"/>
</dbReference>
<dbReference type="Gene3D" id="2.120.10.30">
    <property type="entry name" value="TolB, C-terminal domain"/>
    <property type="match status" value="1"/>
</dbReference>
<dbReference type="Gene3D" id="2.60.40.1120">
    <property type="entry name" value="Carboxypeptidase-like, regulatory domain"/>
    <property type="match status" value="1"/>
</dbReference>
<dbReference type="InterPro" id="IPR019734">
    <property type="entry name" value="TPR_rpt"/>
</dbReference>
<sequence length="640" mass="72518">MIRPNALFVALFILIAQLTLAQSDKKTDDKKFNQAVKLADDKDFGEAIKLFSDILENEPNNVPALYNIGNCYLNTSDGPDTAIVFFQKAYSLLQEDEKIGDVGVDIQLSIGKSYQYLLEHEKAISMYEELISILPAEDELLRQEALREIEICENAIELMQEPVQLKVKNLGPNINSKYDDHSPLISADQSMLFFTSRRASSYSELLFDGQYAERIYSSTKEEEEWDKAKSLKELFRRSGHEAGVSLSAEGTELIVYRNDVDGANLYICQYDGENWGEPVKMEEPINSKFEETHATTSADKQTMYFTSNRPDGLGGLDIYRVRRLPNGEWGKAENMKAFNTQYDEETPILHPNGKVMYFSSEGHNSMGQFDIFYSVMDDEGNWGPAINMGYPINTPDDDFFFVPTATPNIAYYASARYDDNLGGSDIYLVEYEEPEINRLVVIKGCVNSTNEAPIENVQISVTEQGETEPAGIYKPHPGTGKYVLILEAEGKYNIEYKGTGFESQEKTIDVTREMTYKSTNQTFDIDDVMLVAIPQPEVTETKLLADDATETTYDTSDGIPYYTVQILALKKPIASYDIFVDLEQDLIKEYKCTDGFYRYAYGSFKGYKASLKGKDKVLKTGLWSDSFIRDIKQYDQLTKE</sequence>
<dbReference type="Gene3D" id="1.25.40.10">
    <property type="entry name" value="Tetratricopeptide repeat domain"/>
    <property type="match status" value="1"/>
</dbReference>
<reference evidence="3" key="1">
    <citation type="journal article" date="2018" name="Int. J. Syst. Evol. Microbiol.">
        <title>Carboxylicivirga sediminis sp. nov., isolated from coastal sediment.</title>
        <authorList>
            <person name="Wang F.Q."/>
            <person name="Ren L.H."/>
            <person name="Zou R.J."/>
            <person name="Sun Y.Z."/>
            <person name="Liu X.J."/>
            <person name="Jiang F."/>
            <person name="Liu L.J."/>
        </authorList>
    </citation>
    <scope>NUCLEOTIDE SEQUENCE</scope>
    <source>
        <strain evidence="3">JR1</strain>
    </source>
</reference>
<accession>A0A941IXE4</accession>
<dbReference type="RefSeq" id="WP_212190520.1">
    <property type="nucleotide sequence ID" value="NZ_JAGTAR010000014.1"/>
</dbReference>
<dbReference type="InterPro" id="IPR011659">
    <property type="entry name" value="WD40"/>
</dbReference>
<dbReference type="SUPFAM" id="SSF48452">
    <property type="entry name" value="TPR-like"/>
    <property type="match status" value="1"/>
</dbReference>
<dbReference type="EMBL" id="JAGTAR010000014">
    <property type="protein sequence ID" value="MBR8535965.1"/>
    <property type="molecule type" value="Genomic_DNA"/>
</dbReference>
<dbReference type="SMART" id="SM00028">
    <property type="entry name" value="TPR"/>
    <property type="match status" value="3"/>
</dbReference>
<comment type="caution">
    <text evidence="3">The sequence shown here is derived from an EMBL/GenBank/DDBJ whole genome shotgun (WGS) entry which is preliminary data.</text>
</comment>
<dbReference type="AlphaFoldDB" id="A0A941IXE4"/>
<dbReference type="Pfam" id="PF07676">
    <property type="entry name" value="PD40"/>
    <property type="match status" value="3"/>
</dbReference>
<reference evidence="3" key="2">
    <citation type="submission" date="2021-04" db="EMBL/GenBank/DDBJ databases">
        <authorList>
            <person name="Zhang T."/>
            <person name="Zhang Y."/>
            <person name="Lu D."/>
            <person name="Zuo D."/>
            <person name="Du Z."/>
        </authorList>
    </citation>
    <scope>NUCLEOTIDE SEQUENCE</scope>
    <source>
        <strain evidence="3">JR1</strain>
    </source>
</reference>
<evidence type="ECO:0000313" key="3">
    <source>
        <dbReference type="EMBL" id="MBR8535965.1"/>
    </source>
</evidence>
<gene>
    <name evidence="3" type="ORF">KDU71_10385</name>
</gene>
<proteinExistence type="predicted"/>
<feature type="repeat" description="TPR" evidence="1">
    <location>
        <begin position="104"/>
        <end position="137"/>
    </location>
</feature>
<keyword evidence="4" id="KW-1185">Reference proteome</keyword>
<feature type="signal peptide" evidence="2">
    <location>
        <begin position="1"/>
        <end position="21"/>
    </location>
</feature>
<dbReference type="Proteomes" id="UP000679220">
    <property type="component" value="Unassembled WGS sequence"/>
</dbReference>
<keyword evidence="2" id="KW-0732">Signal</keyword>
<name>A0A941IXE4_9BACT</name>
<keyword evidence="1" id="KW-0802">TPR repeat</keyword>
<protein>
    <submittedName>
        <fullName evidence="3">PD40 domain-containing protein</fullName>
    </submittedName>
</protein>
<dbReference type="PROSITE" id="PS50005">
    <property type="entry name" value="TPR"/>
    <property type="match status" value="1"/>
</dbReference>
<evidence type="ECO:0000256" key="1">
    <source>
        <dbReference type="PROSITE-ProRule" id="PRU00339"/>
    </source>
</evidence>
<dbReference type="InterPro" id="IPR011990">
    <property type="entry name" value="TPR-like_helical_dom_sf"/>
</dbReference>